<evidence type="ECO:0000313" key="4">
    <source>
        <dbReference type="Proteomes" id="UP001183390"/>
    </source>
</evidence>
<feature type="compositionally biased region" description="Pro residues" evidence="1">
    <location>
        <begin position="177"/>
        <end position="193"/>
    </location>
</feature>
<proteinExistence type="predicted"/>
<feature type="transmembrane region" description="Helical" evidence="2">
    <location>
        <begin position="21"/>
        <end position="47"/>
    </location>
</feature>
<keyword evidence="2" id="KW-0812">Transmembrane</keyword>
<keyword evidence="4" id="KW-1185">Reference proteome</keyword>
<name>A0ABU2M3G8_9ACTN</name>
<comment type="caution">
    <text evidence="3">The sequence shown here is derived from an EMBL/GenBank/DDBJ whole genome shotgun (WGS) entry which is preliminary data.</text>
</comment>
<dbReference type="Proteomes" id="UP001183390">
    <property type="component" value="Unassembled WGS sequence"/>
</dbReference>
<feature type="transmembrane region" description="Helical" evidence="2">
    <location>
        <begin position="67"/>
        <end position="90"/>
    </location>
</feature>
<dbReference type="RefSeq" id="WP_311509924.1">
    <property type="nucleotide sequence ID" value="NZ_JAVREP010000001.1"/>
</dbReference>
<feature type="region of interest" description="Disordered" evidence="1">
    <location>
        <begin position="159"/>
        <end position="215"/>
    </location>
</feature>
<sequence length="215" mass="21926">MTPYPPAPSYGPPPMPTSLKAVRIILIIRAVLAVIVYGIAFLGIAAIGALGAGDPELQAQAQAEMGMGLGVIVAALILGLAITAFEIYVITQMGKGGTRAQTLLRIVAGIALVNGAIGYFTDSSNPFLGIVLVIIVIVFVEGVPAKEWFAQTNPGYVPPQPPYGGPQHPALGQIPGQYPPAPGQGPGYPPAPGQGPGYPTVPGQYPPAPGQGPGY</sequence>
<evidence type="ECO:0000256" key="1">
    <source>
        <dbReference type="SAM" id="MobiDB-lite"/>
    </source>
</evidence>
<keyword evidence="2" id="KW-1133">Transmembrane helix</keyword>
<organism evidence="3 4">
    <name type="scientific">Nocardiopsis lambiniae</name>
    <dbReference type="NCBI Taxonomy" id="3075539"/>
    <lineage>
        <taxon>Bacteria</taxon>
        <taxon>Bacillati</taxon>
        <taxon>Actinomycetota</taxon>
        <taxon>Actinomycetes</taxon>
        <taxon>Streptosporangiales</taxon>
        <taxon>Nocardiopsidaceae</taxon>
        <taxon>Nocardiopsis</taxon>
    </lineage>
</organism>
<feature type="transmembrane region" description="Helical" evidence="2">
    <location>
        <begin position="102"/>
        <end position="121"/>
    </location>
</feature>
<protein>
    <submittedName>
        <fullName evidence="3">Uncharacterized protein</fullName>
    </submittedName>
</protein>
<keyword evidence="2" id="KW-0472">Membrane</keyword>
<dbReference type="EMBL" id="JAVREP010000001">
    <property type="protein sequence ID" value="MDT0327118.1"/>
    <property type="molecule type" value="Genomic_DNA"/>
</dbReference>
<accession>A0ABU2M3G8</accession>
<gene>
    <name evidence="3" type="ORF">RM479_01710</name>
</gene>
<feature type="transmembrane region" description="Helical" evidence="2">
    <location>
        <begin position="127"/>
        <end position="145"/>
    </location>
</feature>
<evidence type="ECO:0000313" key="3">
    <source>
        <dbReference type="EMBL" id="MDT0327118.1"/>
    </source>
</evidence>
<feature type="compositionally biased region" description="Pro residues" evidence="1">
    <location>
        <begin position="204"/>
        <end position="215"/>
    </location>
</feature>
<reference evidence="4" key="1">
    <citation type="submission" date="2023-07" db="EMBL/GenBank/DDBJ databases">
        <title>30 novel species of actinomycetes from the DSMZ collection.</title>
        <authorList>
            <person name="Nouioui I."/>
        </authorList>
    </citation>
    <scope>NUCLEOTIDE SEQUENCE [LARGE SCALE GENOMIC DNA]</scope>
    <source>
        <strain evidence="4">DSM 44743</strain>
    </source>
</reference>
<evidence type="ECO:0000256" key="2">
    <source>
        <dbReference type="SAM" id="Phobius"/>
    </source>
</evidence>